<dbReference type="Proteomes" id="UP000516384">
    <property type="component" value="Chromosome"/>
</dbReference>
<keyword evidence="1" id="KW-0732">Signal</keyword>
<sequence>MKKKHLIASALSLGLLGGAIAVPSAIFADSDAATNSANTSTYATHDEVKTPGNHDISLFRTKDLFNVNLDGKSPLTEFSIDPGYGHVKIRVRNNTKATLTFTLKHVDSGKDYFTKYVGAGDTFNWYSTDGFSSGLRSGKYEIQWRAGGAYVDASAWAISATNPDEL</sequence>
<gene>
    <name evidence="2" type="ORF">IAQ67_06100</name>
</gene>
<evidence type="ECO:0000313" key="2">
    <source>
        <dbReference type="EMBL" id="QNR68624.1"/>
    </source>
</evidence>
<protein>
    <recommendedName>
        <fullName evidence="4">Pxo1-15</fullName>
    </recommendedName>
</protein>
<feature type="signal peptide" evidence="1">
    <location>
        <begin position="1"/>
        <end position="21"/>
    </location>
</feature>
<name>A0A7H0YC16_9BACL</name>
<proteinExistence type="predicted"/>
<reference evidence="2 3" key="1">
    <citation type="submission" date="2020-09" db="EMBL/GenBank/DDBJ databases">
        <title>Characterization of Paenibacillus peoriae strain ZF390 with broad-spectrum antimicrobial activity as a potential biocontrol agent.</title>
        <authorList>
            <person name="Li L."/>
            <person name="Zhao Y."/>
            <person name="Li B."/>
            <person name="Xie X."/>
        </authorList>
    </citation>
    <scope>NUCLEOTIDE SEQUENCE [LARGE SCALE GENOMIC DNA]</scope>
    <source>
        <strain evidence="2 3">ZF390</strain>
    </source>
</reference>
<accession>A0A7H0YC16</accession>
<evidence type="ECO:0008006" key="4">
    <source>
        <dbReference type="Google" id="ProtNLM"/>
    </source>
</evidence>
<dbReference type="EMBL" id="CP061172">
    <property type="protein sequence ID" value="QNR68624.1"/>
    <property type="molecule type" value="Genomic_DNA"/>
</dbReference>
<evidence type="ECO:0000256" key="1">
    <source>
        <dbReference type="SAM" id="SignalP"/>
    </source>
</evidence>
<feature type="chain" id="PRO_5039675656" description="Pxo1-15" evidence="1">
    <location>
        <begin position="22"/>
        <end position="166"/>
    </location>
</feature>
<organism evidence="2 3">
    <name type="scientific">Paenibacillus peoriae</name>
    <dbReference type="NCBI Taxonomy" id="59893"/>
    <lineage>
        <taxon>Bacteria</taxon>
        <taxon>Bacillati</taxon>
        <taxon>Bacillota</taxon>
        <taxon>Bacilli</taxon>
        <taxon>Bacillales</taxon>
        <taxon>Paenibacillaceae</taxon>
        <taxon>Paenibacillus</taxon>
    </lineage>
</organism>
<evidence type="ECO:0000313" key="3">
    <source>
        <dbReference type="Proteomes" id="UP000516384"/>
    </source>
</evidence>
<dbReference type="AlphaFoldDB" id="A0A7H0YC16"/>
<dbReference type="RefSeq" id="WP_076294993.1">
    <property type="nucleotide sequence ID" value="NZ_CP061172.1"/>
</dbReference>